<reference evidence="2 3" key="1">
    <citation type="submission" date="2018-10" db="EMBL/GenBank/DDBJ databases">
        <title>Natrarchaeobius chitinivorans gen. nov., sp. nov., and Natrarchaeobius haloalkaliphilus sp. nov., alkaliphilic, chitin-utilizing haloarchaea from hypersaline alkaline lakes.</title>
        <authorList>
            <person name="Sorokin D.Y."/>
            <person name="Elcheninov A.G."/>
            <person name="Kostrikina N.A."/>
            <person name="Bale N.J."/>
            <person name="Sinninghe Damste J.S."/>
            <person name="Khijniak T.V."/>
            <person name="Kublanov I.V."/>
            <person name="Toshchakov S.V."/>
        </authorList>
    </citation>
    <scope>NUCLEOTIDE SEQUENCE [LARGE SCALE GENOMIC DNA]</scope>
    <source>
        <strain evidence="2 3">AArcht4T</strain>
    </source>
</reference>
<keyword evidence="1" id="KW-0472">Membrane</keyword>
<dbReference type="EMBL" id="REGA01000048">
    <property type="protein sequence ID" value="RQG89318.1"/>
    <property type="molecule type" value="Genomic_DNA"/>
</dbReference>
<dbReference type="Proteomes" id="UP000282323">
    <property type="component" value="Unassembled WGS sequence"/>
</dbReference>
<evidence type="ECO:0000313" key="3">
    <source>
        <dbReference type="Proteomes" id="UP000282323"/>
    </source>
</evidence>
<keyword evidence="1" id="KW-0812">Transmembrane</keyword>
<keyword evidence="3" id="KW-1185">Reference proteome</keyword>
<proteinExistence type="predicted"/>
<gene>
    <name evidence="2" type="ORF">EA473_22175</name>
</gene>
<evidence type="ECO:0000313" key="2">
    <source>
        <dbReference type="EMBL" id="RQG89318.1"/>
    </source>
</evidence>
<dbReference type="RefSeq" id="WP_124197697.1">
    <property type="nucleotide sequence ID" value="NZ_REGA01000048.1"/>
</dbReference>
<sequence length="82" mass="8109">MKTTGTLASLILVAILGVATTVAASGFYAGDGEATDVEQAIFGTLGTVSAPLFGALILLLFAVFVVAIALSARDSTYGGGGR</sequence>
<organism evidence="2 3">
    <name type="scientific">Natrarchaeobius chitinivorans</name>
    <dbReference type="NCBI Taxonomy" id="1679083"/>
    <lineage>
        <taxon>Archaea</taxon>
        <taxon>Methanobacteriati</taxon>
        <taxon>Methanobacteriota</taxon>
        <taxon>Stenosarchaea group</taxon>
        <taxon>Halobacteria</taxon>
        <taxon>Halobacteriales</taxon>
        <taxon>Natrialbaceae</taxon>
        <taxon>Natrarchaeobius</taxon>
    </lineage>
</organism>
<evidence type="ECO:0000256" key="1">
    <source>
        <dbReference type="SAM" id="Phobius"/>
    </source>
</evidence>
<dbReference type="AlphaFoldDB" id="A0A3N6LKU5"/>
<feature type="transmembrane region" description="Helical" evidence="1">
    <location>
        <begin position="48"/>
        <end position="72"/>
    </location>
</feature>
<name>A0A3N6LKU5_NATCH</name>
<protein>
    <submittedName>
        <fullName evidence="2">Uncharacterized protein</fullName>
    </submittedName>
</protein>
<comment type="caution">
    <text evidence="2">The sequence shown here is derived from an EMBL/GenBank/DDBJ whole genome shotgun (WGS) entry which is preliminary data.</text>
</comment>
<keyword evidence="1" id="KW-1133">Transmembrane helix</keyword>
<accession>A0A3N6LKU5</accession>